<accession>A0AAV2ZHD3</accession>
<gene>
    <name evidence="1" type="ORF">N0F65_007493</name>
</gene>
<reference evidence="1" key="2">
    <citation type="journal article" date="2023" name="Microbiol Resour">
        <title>Decontamination and Annotation of the Draft Genome Sequence of the Oomycete Lagenidium giganteum ARSEF 373.</title>
        <authorList>
            <person name="Morgan W.R."/>
            <person name="Tartar A."/>
        </authorList>
    </citation>
    <scope>NUCLEOTIDE SEQUENCE</scope>
    <source>
        <strain evidence="1">ARSEF 373</strain>
    </source>
</reference>
<sequence>MTIAKMPLRCFTLDGATDVKGTQVLNMMTCGPMAYILEHFTIELRRKSAANLLAKVIDCKQRLLMAIMFPST</sequence>
<name>A0AAV2ZHD3_9STRA</name>
<keyword evidence="2" id="KW-1185">Reference proteome</keyword>
<proteinExistence type="predicted"/>
<dbReference type="EMBL" id="DAKRPA010000001">
    <property type="protein sequence ID" value="DBA05331.1"/>
    <property type="molecule type" value="Genomic_DNA"/>
</dbReference>
<evidence type="ECO:0000313" key="1">
    <source>
        <dbReference type="EMBL" id="DBA05331.1"/>
    </source>
</evidence>
<evidence type="ECO:0000313" key="2">
    <source>
        <dbReference type="Proteomes" id="UP001146120"/>
    </source>
</evidence>
<dbReference type="AlphaFoldDB" id="A0AAV2ZHD3"/>
<organism evidence="1 2">
    <name type="scientific">Lagenidium giganteum</name>
    <dbReference type="NCBI Taxonomy" id="4803"/>
    <lineage>
        <taxon>Eukaryota</taxon>
        <taxon>Sar</taxon>
        <taxon>Stramenopiles</taxon>
        <taxon>Oomycota</taxon>
        <taxon>Peronosporomycetes</taxon>
        <taxon>Pythiales</taxon>
        <taxon>Pythiaceae</taxon>
    </lineage>
</organism>
<comment type="caution">
    <text evidence="1">The sequence shown here is derived from an EMBL/GenBank/DDBJ whole genome shotgun (WGS) entry which is preliminary data.</text>
</comment>
<protein>
    <submittedName>
        <fullName evidence="1">Uncharacterized protein</fullName>
    </submittedName>
</protein>
<dbReference type="Proteomes" id="UP001146120">
    <property type="component" value="Unassembled WGS sequence"/>
</dbReference>
<reference evidence="1" key="1">
    <citation type="submission" date="2022-11" db="EMBL/GenBank/DDBJ databases">
        <authorList>
            <person name="Morgan W.R."/>
            <person name="Tartar A."/>
        </authorList>
    </citation>
    <scope>NUCLEOTIDE SEQUENCE</scope>
    <source>
        <strain evidence="1">ARSEF 373</strain>
    </source>
</reference>